<evidence type="ECO:0000256" key="1">
    <source>
        <dbReference type="SAM" id="MobiDB-lite"/>
    </source>
</evidence>
<reference evidence="3 4" key="1">
    <citation type="submission" date="2024-06" db="EMBL/GenBank/DDBJ databases">
        <title>Sorghum-associated microbial communities from plants grown in Nebraska, USA.</title>
        <authorList>
            <person name="Schachtman D."/>
        </authorList>
    </citation>
    <scope>NUCLEOTIDE SEQUENCE [LARGE SCALE GENOMIC DNA]</scope>
    <source>
        <strain evidence="3 4">2814</strain>
    </source>
</reference>
<organism evidence="3 4">
    <name type="scientific">Brevundimonas faecalis</name>
    <dbReference type="NCBI Taxonomy" id="947378"/>
    <lineage>
        <taxon>Bacteria</taxon>
        <taxon>Pseudomonadati</taxon>
        <taxon>Pseudomonadota</taxon>
        <taxon>Alphaproteobacteria</taxon>
        <taxon>Caulobacterales</taxon>
        <taxon>Caulobacteraceae</taxon>
        <taxon>Brevundimonas</taxon>
    </lineage>
</organism>
<keyword evidence="4" id="KW-1185">Reference proteome</keyword>
<dbReference type="InterPro" id="IPR000326">
    <property type="entry name" value="PAP2/HPO"/>
</dbReference>
<feature type="domain" description="Phosphatidic acid phosphatase type 2/haloperoxidase" evidence="2">
    <location>
        <begin position="142"/>
        <end position="255"/>
    </location>
</feature>
<protein>
    <submittedName>
        <fullName evidence="3">Acid phosphatase (Class A)</fullName>
        <ecNumber evidence="3">3.1.3.2</ecNumber>
    </submittedName>
</protein>
<dbReference type="SUPFAM" id="SSF48317">
    <property type="entry name" value="Acid phosphatase/Vanadium-dependent haloperoxidase"/>
    <property type="match status" value="1"/>
</dbReference>
<evidence type="ECO:0000313" key="3">
    <source>
        <dbReference type="EMBL" id="MET4685179.1"/>
    </source>
</evidence>
<dbReference type="Gene3D" id="1.20.144.10">
    <property type="entry name" value="Phosphatidic acid phosphatase type 2/haloperoxidase"/>
    <property type="match status" value="1"/>
</dbReference>
<proteinExistence type="predicted"/>
<evidence type="ECO:0000259" key="2">
    <source>
        <dbReference type="SMART" id="SM00014"/>
    </source>
</evidence>
<gene>
    <name evidence="3" type="ORF">ABIE19_003130</name>
</gene>
<evidence type="ECO:0000313" key="4">
    <source>
        <dbReference type="Proteomes" id="UP001549313"/>
    </source>
</evidence>
<accession>A0ABV2RF11</accession>
<dbReference type="Pfam" id="PF01569">
    <property type="entry name" value="PAP2"/>
    <property type="match status" value="1"/>
</dbReference>
<dbReference type="PROSITE" id="PS51257">
    <property type="entry name" value="PROKAR_LIPOPROTEIN"/>
    <property type="match status" value="1"/>
</dbReference>
<dbReference type="PRINTS" id="PR00483">
    <property type="entry name" value="BACPHPHTASE"/>
</dbReference>
<name>A0ABV2RF11_9CAUL</name>
<dbReference type="SMART" id="SM00014">
    <property type="entry name" value="acidPPc"/>
    <property type="match status" value="1"/>
</dbReference>
<dbReference type="CDD" id="cd03397">
    <property type="entry name" value="PAP2_acid_phosphatase"/>
    <property type="match status" value="1"/>
</dbReference>
<keyword evidence="3" id="KW-0378">Hydrolase</keyword>
<dbReference type="InterPro" id="IPR036938">
    <property type="entry name" value="PAP2/HPO_sf"/>
</dbReference>
<dbReference type="InterPro" id="IPR001011">
    <property type="entry name" value="Acid_Pase_classA_bac"/>
</dbReference>
<comment type="caution">
    <text evidence="3">The sequence shown here is derived from an EMBL/GenBank/DDBJ whole genome shotgun (WGS) entry which is preliminary data.</text>
</comment>
<dbReference type="EMBL" id="JBEPTF010000005">
    <property type="protein sequence ID" value="MET4685179.1"/>
    <property type="molecule type" value="Genomic_DNA"/>
</dbReference>
<sequence>MIPAYRSSAMTQPRLVSSLVAMSLALTLGGTLGGCAGAVSTQTAAVAAPAAPVAFWTGFRDHPHGYLTAENTPNAANFLSPPPAEGSPREQADIAAYRAMRSLEGSERWAIARADNEIETPGAPRAFDCALGFKFEPEKTPTLTLLMGKMLGDLEMIQTPAKKGWFRKRPFVVEPLPTCIAPETWLAASGSYPSGHSALGWAWALVLAELAPDRADQILRRGLAYGESRAVCGVHYMSDVEAGRIVGAVIVTRLKADPGFQADFSRAKEEFETARAASKEATAACPASLMQPLI</sequence>
<dbReference type="EC" id="3.1.3.2" evidence="3"/>
<dbReference type="Proteomes" id="UP001549313">
    <property type="component" value="Unassembled WGS sequence"/>
</dbReference>
<feature type="region of interest" description="Disordered" evidence="1">
    <location>
        <begin position="70"/>
        <end position="89"/>
    </location>
</feature>
<dbReference type="GO" id="GO:0003993">
    <property type="term" value="F:acid phosphatase activity"/>
    <property type="evidence" value="ECO:0007669"/>
    <property type="project" value="UniProtKB-EC"/>
</dbReference>